<name>A0A371QW25_9CREN</name>
<comment type="similarity">
    <text evidence="7">Belongs to the purine/pyrimidine phosphoribosyltransferase family. PyrE subfamily.</text>
</comment>
<dbReference type="PANTHER" id="PTHR19278:SF9">
    <property type="entry name" value="URIDINE 5'-MONOPHOSPHATE SYNTHASE"/>
    <property type="match status" value="1"/>
</dbReference>
<dbReference type="NCBIfam" id="TIGR00336">
    <property type="entry name" value="pyrE"/>
    <property type="match status" value="1"/>
</dbReference>
<dbReference type="EC" id="2.4.2.10" evidence="2 7"/>
<dbReference type="UniPathway" id="UPA00070">
    <property type="reaction ID" value="UER00119"/>
</dbReference>
<comment type="subunit">
    <text evidence="7">Homodimer.</text>
</comment>
<dbReference type="CDD" id="cd06223">
    <property type="entry name" value="PRTases_typeI"/>
    <property type="match status" value="1"/>
</dbReference>
<evidence type="ECO:0000313" key="11">
    <source>
        <dbReference type="Proteomes" id="UP000256877"/>
    </source>
</evidence>
<dbReference type="InterPro" id="IPR004467">
    <property type="entry name" value="Or_phspho_trans_dom"/>
</dbReference>
<reference evidence="11 12" key="1">
    <citation type="submission" date="2017-07" db="EMBL/GenBank/DDBJ databases">
        <title>Draft genome sequence of aerobic hyperthermophilic archaea, Pyrobaculum aerophilum YKB31 and YKB32.</title>
        <authorList>
            <person name="Mochizuki T."/>
            <person name="Berliner A.J."/>
            <person name="Yoshida-Takashima Y."/>
            <person name="Takaki Y."/>
            <person name="Nunoura T."/>
            <person name="Takai K."/>
        </authorList>
    </citation>
    <scope>NUCLEOTIDE SEQUENCE [LARGE SCALE GENOMIC DNA]</scope>
    <source>
        <strain evidence="9 12">YKB31</strain>
        <strain evidence="10 11">YKB32</strain>
    </source>
</reference>
<accession>A0A371QW25</accession>
<gene>
    <name evidence="7" type="primary">pyrE</name>
    <name evidence="9" type="ORF">CGL51_09980</name>
    <name evidence="10" type="ORF">CGL52_04290</name>
</gene>
<dbReference type="EMBL" id="NMUE01000036">
    <property type="protein sequence ID" value="RFA94491.1"/>
    <property type="molecule type" value="Genomic_DNA"/>
</dbReference>
<feature type="binding site" evidence="7">
    <location>
        <position position="89"/>
    </location>
    <ligand>
        <name>5-phospho-alpha-D-ribose 1-diphosphate</name>
        <dbReference type="ChEBI" id="CHEBI:58017"/>
        <note>ligand shared between dimeric partners</note>
    </ligand>
</feature>
<sequence>MIKRLVDIGAVKFGAFKLSSGLESPFYVDLRSVLGEPELFQWVIERYEAVLSGLEFDVIIGVATGGIPYASVLGYRLKKPMGYVRDEAKGYGTGRQIEGADVAGKRATVVDDVLTTGKSVLNAIRAVRASGGEVAGVVVFLDRGQCGAEAVKREAGVYVYSVYKMRELLEELRPHIGEERYRNVLDYLSQWRC</sequence>
<evidence type="ECO:0000256" key="3">
    <source>
        <dbReference type="ARBA" id="ARBA00022676"/>
    </source>
</evidence>
<keyword evidence="4 7" id="KW-0808">Transferase</keyword>
<evidence type="ECO:0000256" key="6">
    <source>
        <dbReference type="ARBA" id="ARBA00022975"/>
    </source>
</evidence>
<comment type="pathway">
    <text evidence="1 7">Pyrimidine metabolism; UMP biosynthesis via de novo pathway; UMP from orotate: step 1/2.</text>
</comment>
<feature type="binding site" evidence="7">
    <location>
        <position position="143"/>
    </location>
    <ligand>
        <name>orotate</name>
        <dbReference type="ChEBI" id="CHEBI:30839"/>
    </ligand>
</feature>
<dbReference type="PANTHER" id="PTHR19278">
    <property type="entry name" value="OROTATE PHOSPHORIBOSYLTRANSFERASE"/>
    <property type="match status" value="1"/>
</dbReference>
<dbReference type="EMBL" id="NMUF01000008">
    <property type="protein sequence ID" value="RFA99223.1"/>
    <property type="molecule type" value="Genomic_DNA"/>
</dbReference>
<feature type="binding site" evidence="7">
    <location>
        <position position="115"/>
    </location>
    <ligand>
        <name>orotate</name>
        <dbReference type="ChEBI" id="CHEBI:30839"/>
    </ligand>
</feature>
<evidence type="ECO:0000259" key="8">
    <source>
        <dbReference type="Pfam" id="PF00156"/>
    </source>
</evidence>
<organism evidence="9 12">
    <name type="scientific">Pyrobaculum aerophilum</name>
    <dbReference type="NCBI Taxonomy" id="13773"/>
    <lineage>
        <taxon>Archaea</taxon>
        <taxon>Thermoproteota</taxon>
        <taxon>Thermoprotei</taxon>
        <taxon>Thermoproteales</taxon>
        <taxon>Thermoproteaceae</taxon>
        <taxon>Pyrobaculum</taxon>
    </lineage>
</organism>
<dbReference type="AlphaFoldDB" id="A0A371QW25"/>
<dbReference type="SUPFAM" id="SSF53271">
    <property type="entry name" value="PRTase-like"/>
    <property type="match status" value="1"/>
</dbReference>
<dbReference type="GO" id="GO:0004588">
    <property type="term" value="F:orotate phosphoribosyltransferase activity"/>
    <property type="evidence" value="ECO:0007669"/>
    <property type="project" value="UniProtKB-UniRule"/>
</dbReference>
<evidence type="ECO:0000256" key="7">
    <source>
        <dbReference type="HAMAP-Rule" id="MF_01208"/>
    </source>
</evidence>
<evidence type="ECO:0000313" key="9">
    <source>
        <dbReference type="EMBL" id="RFA94491.1"/>
    </source>
</evidence>
<proteinExistence type="inferred from homology"/>
<dbReference type="InterPro" id="IPR029057">
    <property type="entry name" value="PRTase-like"/>
</dbReference>
<dbReference type="Proteomes" id="UP000256877">
    <property type="component" value="Unassembled WGS sequence"/>
</dbReference>
<evidence type="ECO:0000256" key="1">
    <source>
        <dbReference type="ARBA" id="ARBA00004889"/>
    </source>
</evidence>
<dbReference type="InterPro" id="IPR000836">
    <property type="entry name" value="PRTase_dom"/>
</dbReference>
<dbReference type="Pfam" id="PF00156">
    <property type="entry name" value="Pribosyltran"/>
    <property type="match status" value="1"/>
</dbReference>
<dbReference type="Gene3D" id="3.40.50.2020">
    <property type="match status" value="1"/>
</dbReference>
<evidence type="ECO:0000313" key="12">
    <source>
        <dbReference type="Proteomes" id="UP000257123"/>
    </source>
</evidence>
<keyword evidence="5 7" id="KW-0460">Magnesium</keyword>
<comment type="caution">
    <text evidence="7">Lacks conserved residue(s) required for the propagation of feature annotation.</text>
</comment>
<evidence type="ECO:0000256" key="2">
    <source>
        <dbReference type="ARBA" id="ARBA00011971"/>
    </source>
</evidence>
<dbReference type="Proteomes" id="UP000257123">
    <property type="component" value="Unassembled WGS sequence"/>
</dbReference>
<comment type="cofactor">
    <cofactor evidence="7">
        <name>Mg(2+)</name>
        <dbReference type="ChEBI" id="CHEBI:18420"/>
    </cofactor>
</comment>
<feature type="domain" description="Phosphoribosyltransferase" evidence="8">
    <location>
        <begin position="52"/>
        <end position="149"/>
    </location>
</feature>
<comment type="catalytic activity">
    <reaction evidence="7">
        <text>orotidine 5'-phosphate + diphosphate = orotate + 5-phospho-alpha-D-ribose 1-diphosphate</text>
        <dbReference type="Rhea" id="RHEA:10380"/>
        <dbReference type="ChEBI" id="CHEBI:30839"/>
        <dbReference type="ChEBI" id="CHEBI:33019"/>
        <dbReference type="ChEBI" id="CHEBI:57538"/>
        <dbReference type="ChEBI" id="CHEBI:58017"/>
        <dbReference type="EC" id="2.4.2.10"/>
    </reaction>
</comment>
<keyword evidence="3 7" id="KW-0328">Glycosyltransferase</keyword>
<protein>
    <recommendedName>
        <fullName evidence="2 7">Orotate phosphoribosyltransferase</fullName>
        <shortName evidence="7">OPRT</shortName>
        <shortName evidence="7">OPRTase</shortName>
        <ecNumber evidence="2 7">2.4.2.10</ecNumber>
    </recommendedName>
</protein>
<comment type="function">
    <text evidence="7">Catalyzes the transfer of a ribosyl phosphate group from 5-phosphoribose 1-diphosphate to orotate, leading to the formation of orotidine monophosphate (OMP).</text>
</comment>
<dbReference type="GO" id="GO:0044205">
    <property type="term" value="P:'de novo' UMP biosynthetic process"/>
    <property type="evidence" value="ECO:0007669"/>
    <property type="project" value="UniProtKB-UniRule"/>
</dbReference>
<comment type="caution">
    <text evidence="9">The sequence shown here is derived from an EMBL/GenBank/DDBJ whole genome shotgun (WGS) entry which is preliminary data.</text>
</comment>
<dbReference type="GO" id="GO:0019856">
    <property type="term" value="P:pyrimidine nucleobase biosynthetic process"/>
    <property type="evidence" value="ECO:0007669"/>
    <property type="project" value="TreeGrafter"/>
</dbReference>
<dbReference type="InterPro" id="IPR023031">
    <property type="entry name" value="OPRT"/>
</dbReference>
<dbReference type="GO" id="GO:0000287">
    <property type="term" value="F:magnesium ion binding"/>
    <property type="evidence" value="ECO:0007669"/>
    <property type="project" value="UniProtKB-UniRule"/>
</dbReference>
<dbReference type="FunFam" id="3.40.50.2020:FF:000058">
    <property type="entry name" value="Orotidine-5-phosphate decarboxylase/orotate phosphoribosyltransferase"/>
    <property type="match status" value="1"/>
</dbReference>
<dbReference type="HAMAP" id="MF_01208">
    <property type="entry name" value="PyrE"/>
    <property type="match status" value="1"/>
</dbReference>
<evidence type="ECO:0000256" key="5">
    <source>
        <dbReference type="ARBA" id="ARBA00022842"/>
    </source>
</evidence>
<dbReference type="OrthoDB" id="9089at2157"/>
<evidence type="ECO:0000256" key="4">
    <source>
        <dbReference type="ARBA" id="ARBA00022679"/>
    </source>
</evidence>
<dbReference type="RefSeq" id="WP_116421621.1">
    <property type="nucleotide sequence ID" value="NZ_NMUE01000036.1"/>
</dbReference>
<feature type="binding site" evidence="7">
    <location>
        <position position="85"/>
    </location>
    <ligand>
        <name>5-phospho-alpha-D-ribose 1-diphosphate</name>
        <dbReference type="ChEBI" id="CHEBI:58017"/>
        <note>ligand shared between dimeric partners</note>
    </ligand>
</feature>
<feature type="binding site" description="in other chain" evidence="7">
    <location>
        <begin position="111"/>
        <end position="119"/>
    </location>
    <ligand>
        <name>5-phospho-alpha-D-ribose 1-diphosphate</name>
        <dbReference type="ChEBI" id="CHEBI:58017"/>
        <note>ligand shared between dimeric partners</note>
    </ligand>
</feature>
<evidence type="ECO:0000313" key="10">
    <source>
        <dbReference type="EMBL" id="RFA99223.1"/>
    </source>
</evidence>
<keyword evidence="6 7" id="KW-0665">Pyrimidine biosynthesis</keyword>